<accession>A0ABM3DKN6</accession>
<feature type="transmembrane region" description="Helical" evidence="6">
    <location>
        <begin position="70"/>
        <end position="93"/>
    </location>
</feature>
<sequence>MVKVKKRHPHLKQRVLYFTYFFIHKPMYFVLFSLPLNDLIGITAMLPKVLSDFVTGTNTVFYPLCDIQGFLLHMCGSDTVFILAAMAFDHYVAIRYNTSITPRNVLLIILLVWVLDFLLILLLFSLQTKLPRSRSTIMNVFCDNRSLLKLTCGKTILNNVIGLFNTAVMQIISVSMVIFTLIQILLTCVMNKSSDARSKAIQTCGTHLVVFLFLEFNACFSLISHRFEQAAPSLRRAFGVSVMVFPPILNPLIYGLKTKEIRQNVLGFYKRKVSSVK</sequence>
<evidence type="ECO:0000313" key="9">
    <source>
        <dbReference type="RefSeq" id="XP_045559363.1"/>
    </source>
</evidence>
<dbReference type="GeneID" id="106584553"/>
<evidence type="ECO:0000256" key="1">
    <source>
        <dbReference type="ARBA" id="ARBA00004141"/>
    </source>
</evidence>
<comment type="subcellular location">
    <subcellularLocation>
        <location evidence="1">Membrane</location>
        <topology evidence="1">Multi-pass membrane protein</topology>
    </subcellularLocation>
</comment>
<feature type="transmembrane region" description="Helical" evidence="6">
    <location>
        <begin position="105"/>
        <end position="126"/>
    </location>
</feature>
<organism evidence="8 9">
    <name type="scientific">Salmo salar</name>
    <name type="common">Atlantic salmon</name>
    <dbReference type="NCBI Taxonomy" id="8030"/>
    <lineage>
        <taxon>Eukaryota</taxon>
        <taxon>Metazoa</taxon>
        <taxon>Chordata</taxon>
        <taxon>Craniata</taxon>
        <taxon>Vertebrata</taxon>
        <taxon>Euteleostomi</taxon>
        <taxon>Actinopterygii</taxon>
        <taxon>Neopterygii</taxon>
        <taxon>Teleostei</taxon>
        <taxon>Protacanthopterygii</taxon>
        <taxon>Salmoniformes</taxon>
        <taxon>Salmonidae</taxon>
        <taxon>Salmoninae</taxon>
        <taxon>Salmo</taxon>
    </lineage>
</organism>
<reference evidence="9" key="1">
    <citation type="submission" date="2025-08" db="UniProtKB">
        <authorList>
            <consortium name="RefSeq"/>
        </authorList>
    </citation>
    <scope>IDENTIFICATION</scope>
</reference>
<dbReference type="PANTHER" id="PTHR26451:SF881">
    <property type="entry name" value="ODORANT RECEPTOR-RELATED"/>
    <property type="match status" value="1"/>
</dbReference>
<dbReference type="RefSeq" id="XP_045559363.1">
    <property type="nucleotide sequence ID" value="XM_045703407.1"/>
</dbReference>
<dbReference type="InterPro" id="IPR017452">
    <property type="entry name" value="GPCR_Rhodpsn_7TM"/>
</dbReference>
<evidence type="ECO:0000256" key="2">
    <source>
        <dbReference type="ARBA" id="ARBA00022692"/>
    </source>
</evidence>
<dbReference type="SUPFAM" id="SSF81321">
    <property type="entry name" value="Family A G protein-coupled receptor-like"/>
    <property type="match status" value="1"/>
</dbReference>
<dbReference type="InterPro" id="IPR000276">
    <property type="entry name" value="GPCR_Rhodpsn"/>
</dbReference>
<dbReference type="PROSITE" id="PS50262">
    <property type="entry name" value="G_PROTEIN_RECEP_F1_2"/>
    <property type="match status" value="1"/>
</dbReference>
<keyword evidence="2 6" id="KW-0812">Transmembrane</keyword>
<dbReference type="PRINTS" id="PR00237">
    <property type="entry name" value="GPCRRHODOPSN"/>
</dbReference>
<keyword evidence="4 6" id="KW-0472">Membrane</keyword>
<gene>
    <name evidence="9" type="primary">LOC106584553</name>
</gene>
<feature type="transmembrane region" description="Helical" evidence="6">
    <location>
        <begin position="167"/>
        <end position="189"/>
    </location>
</feature>
<keyword evidence="5" id="KW-0807">Transducer</keyword>
<evidence type="ECO:0000259" key="7">
    <source>
        <dbReference type="PROSITE" id="PS50262"/>
    </source>
</evidence>
<dbReference type="InterPro" id="IPR000725">
    <property type="entry name" value="Olfact_rcpt"/>
</dbReference>
<proteinExistence type="predicted"/>
<dbReference type="Proteomes" id="UP001652741">
    <property type="component" value="Chromosome ssa20"/>
</dbReference>
<protein>
    <submittedName>
        <fullName evidence="9">Olfactory receptor 52H1-like</fullName>
    </submittedName>
</protein>
<evidence type="ECO:0000256" key="5">
    <source>
        <dbReference type="ARBA" id="ARBA00023224"/>
    </source>
</evidence>
<dbReference type="InterPro" id="IPR052921">
    <property type="entry name" value="GPCR1_Superfamily_Member"/>
</dbReference>
<keyword evidence="8" id="KW-1185">Reference proteome</keyword>
<dbReference type="PRINTS" id="PR00245">
    <property type="entry name" value="OLFACTORYR"/>
</dbReference>
<evidence type="ECO:0000256" key="3">
    <source>
        <dbReference type="ARBA" id="ARBA00022989"/>
    </source>
</evidence>
<evidence type="ECO:0000313" key="8">
    <source>
        <dbReference type="Proteomes" id="UP001652741"/>
    </source>
</evidence>
<evidence type="ECO:0000256" key="4">
    <source>
        <dbReference type="ARBA" id="ARBA00023136"/>
    </source>
</evidence>
<feature type="transmembrane region" description="Helical" evidence="6">
    <location>
        <begin position="201"/>
        <end position="225"/>
    </location>
</feature>
<keyword evidence="3 6" id="KW-1133">Transmembrane helix</keyword>
<evidence type="ECO:0000256" key="6">
    <source>
        <dbReference type="SAM" id="Phobius"/>
    </source>
</evidence>
<feature type="transmembrane region" description="Helical" evidence="6">
    <location>
        <begin position="15"/>
        <end position="36"/>
    </location>
</feature>
<feature type="domain" description="G-protein coupled receptors family 1 profile" evidence="7">
    <location>
        <begin position="1"/>
        <end position="254"/>
    </location>
</feature>
<name>A0ABM3DKN6_SALSA</name>
<dbReference type="Pfam" id="PF13853">
    <property type="entry name" value="7tm_4"/>
    <property type="match status" value="1"/>
</dbReference>
<dbReference type="PANTHER" id="PTHR26451">
    <property type="entry name" value="G_PROTEIN_RECEP_F1_2 DOMAIN-CONTAINING PROTEIN"/>
    <property type="match status" value="1"/>
</dbReference>
<dbReference type="Gene3D" id="1.20.1070.10">
    <property type="entry name" value="Rhodopsin 7-helix transmembrane proteins"/>
    <property type="match status" value="1"/>
</dbReference>
<feature type="transmembrane region" description="Helical" evidence="6">
    <location>
        <begin position="237"/>
        <end position="256"/>
    </location>
</feature>